<dbReference type="EMBL" id="ALJD01000006">
    <property type="protein sequence ID" value="EJN59036.1"/>
    <property type="molecule type" value="Genomic_DNA"/>
</dbReference>
<accession>J3JF98</accession>
<keyword evidence="1" id="KW-1133">Transmembrane helix</keyword>
<feature type="transmembrane region" description="Helical" evidence="1">
    <location>
        <begin position="190"/>
        <end position="206"/>
    </location>
</feature>
<keyword evidence="1" id="KW-0472">Membrane</keyword>
<keyword evidence="1" id="KW-0812">Transmembrane</keyword>
<feature type="transmembrane region" description="Helical" evidence="1">
    <location>
        <begin position="108"/>
        <end position="126"/>
    </location>
</feature>
<organism evidence="2 3">
    <name type="scientific">Halogranum salarium B-1</name>
    <dbReference type="NCBI Taxonomy" id="1210908"/>
    <lineage>
        <taxon>Archaea</taxon>
        <taxon>Methanobacteriati</taxon>
        <taxon>Methanobacteriota</taxon>
        <taxon>Stenosarchaea group</taxon>
        <taxon>Halobacteria</taxon>
        <taxon>Halobacteriales</taxon>
        <taxon>Haloferacaceae</taxon>
    </lineage>
</organism>
<dbReference type="PATRIC" id="fig|1210908.3.peg.2353"/>
<evidence type="ECO:0000256" key="1">
    <source>
        <dbReference type="SAM" id="Phobius"/>
    </source>
</evidence>
<dbReference type="Proteomes" id="UP000007813">
    <property type="component" value="Unassembled WGS sequence"/>
</dbReference>
<name>J3JF98_9EURY</name>
<proteinExistence type="predicted"/>
<feature type="transmembrane region" description="Helical" evidence="1">
    <location>
        <begin position="218"/>
        <end position="235"/>
    </location>
</feature>
<protein>
    <recommendedName>
        <fullName evidence="4">ZIP Zinc transporter</fullName>
    </recommendedName>
</protein>
<dbReference type="AlphaFoldDB" id="J3JF98"/>
<evidence type="ECO:0000313" key="3">
    <source>
        <dbReference type="Proteomes" id="UP000007813"/>
    </source>
</evidence>
<comment type="caution">
    <text evidence="2">The sequence shown here is derived from an EMBL/GenBank/DDBJ whole genome shotgun (WGS) entry which is preliminary data.</text>
</comment>
<feature type="transmembrane region" description="Helical" evidence="1">
    <location>
        <begin position="165"/>
        <end position="184"/>
    </location>
</feature>
<sequence>MEPVLLGLALGLSLVHLYAGSISPTDIVSARRWLSFTGGVSAAYVFVHLLPELHAGQETLADFGPVESFLDHHAYLLALAGFVVFYGLENLAQRSQRSESDEGRDIFWLHIASFTVYNGLIGYLLVHRLSEGFWNVALFTLAMALHFFVTDAGFRRHHRRAYHRLGRWILSVAVVAGWGVAQVLSLAEPTLAVLVAFLSGGIVLNITKEEIPAERQSAFPAFVLGALGYTVLLLTV</sequence>
<gene>
    <name evidence="2" type="ORF">HSB1_24570</name>
</gene>
<feature type="transmembrane region" description="Helical" evidence="1">
    <location>
        <begin position="72"/>
        <end position="88"/>
    </location>
</feature>
<dbReference type="eggNOG" id="arCOG10317">
    <property type="taxonomic scope" value="Archaea"/>
</dbReference>
<reference evidence="2 3" key="1">
    <citation type="journal article" date="2012" name="J. Bacteriol.">
        <title>Draft Genome Sequence of the Extremely Halophilic Archaeon Halogranum salarium B-1T.</title>
        <authorList>
            <person name="Kim K.K."/>
            <person name="Lee K.C."/>
            <person name="Lee J.S."/>
        </authorList>
    </citation>
    <scope>NUCLEOTIDE SEQUENCE [LARGE SCALE GENOMIC DNA]</scope>
    <source>
        <strain evidence="2 3">B-1</strain>
    </source>
</reference>
<feature type="transmembrane region" description="Helical" evidence="1">
    <location>
        <begin position="132"/>
        <end position="153"/>
    </location>
</feature>
<evidence type="ECO:0008006" key="4">
    <source>
        <dbReference type="Google" id="ProtNLM"/>
    </source>
</evidence>
<dbReference type="OrthoDB" id="306050at2157"/>
<dbReference type="RefSeq" id="WP_009367539.1">
    <property type="nucleotide sequence ID" value="NZ_ALJD01000006.1"/>
</dbReference>
<evidence type="ECO:0000313" key="2">
    <source>
        <dbReference type="EMBL" id="EJN59036.1"/>
    </source>
</evidence>